<feature type="non-terminal residue" evidence="2">
    <location>
        <position position="1"/>
    </location>
</feature>
<feature type="compositionally biased region" description="Low complexity" evidence="1">
    <location>
        <begin position="120"/>
        <end position="141"/>
    </location>
</feature>
<name>A0A0F3GJA3_9BACT</name>
<organism evidence="2 3">
    <name type="scientific">Candidatus Magnetobacterium bavaricum</name>
    <dbReference type="NCBI Taxonomy" id="29290"/>
    <lineage>
        <taxon>Bacteria</taxon>
        <taxon>Pseudomonadati</taxon>
        <taxon>Nitrospirota</taxon>
        <taxon>Thermodesulfovibrionia</taxon>
        <taxon>Thermodesulfovibrionales</taxon>
        <taxon>Candidatus Magnetobacteriaceae</taxon>
        <taxon>Candidatus Magnetobacterium</taxon>
    </lineage>
</organism>
<evidence type="ECO:0000313" key="3">
    <source>
        <dbReference type="Proteomes" id="UP000033423"/>
    </source>
</evidence>
<protein>
    <recommendedName>
        <fullName evidence="4">Tetratricopeptide repeat protein</fullName>
    </recommendedName>
</protein>
<dbReference type="InterPro" id="IPR011990">
    <property type="entry name" value="TPR-like_helical_dom_sf"/>
</dbReference>
<keyword evidence="3" id="KW-1185">Reference proteome</keyword>
<sequence length="158" mass="16975">EYAGNEDIRPLSLYKLFELYKGAGKPDKAVETLKQLEKLRTPIYKDIVLYHMAEILKKQGKDDESKKKMQELEKNYPNSPYLPPKPTQGDNSQAVQSIPITIPASGTKPSGQSAPPAGEKPTAAAPLQAAPLTAAPAKAAPDSPPMNPANAPTEKSAK</sequence>
<dbReference type="Gene3D" id="1.25.40.10">
    <property type="entry name" value="Tetratricopeptide repeat domain"/>
    <property type="match status" value="1"/>
</dbReference>
<dbReference type="Pfam" id="PF13174">
    <property type="entry name" value="TPR_6"/>
    <property type="match status" value="1"/>
</dbReference>
<feature type="compositionally biased region" description="Basic and acidic residues" evidence="1">
    <location>
        <begin position="58"/>
        <end position="74"/>
    </location>
</feature>
<evidence type="ECO:0000256" key="1">
    <source>
        <dbReference type="SAM" id="MobiDB-lite"/>
    </source>
</evidence>
<dbReference type="EMBL" id="LACI01002470">
    <property type="protein sequence ID" value="KJU81971.1"/>
    <property type="molecule type" value="Genomic_DNA"/>
</dbReference>
<feature type="compositionally biased region" description="Polar residues" evidence="1">
    <location>
        <begin position="88"/>
        <end position="99"/>
    </location>
</feature>
<evidence type="ECO:0008006" key="4">
    <source>
        <dbReference type="Google" id="ProtNLM"/>
    </source>
</evidence>
<dbReference type="Proteomes" id="UP000033423">
    <property type="component" value="Unassembled WGS sequence"/>
</dbReference>
<evidence type="ECO:0000313" key="2">
    <source>
        <dbReference type="EMBL" id="KJU81971.1"/>
    </source>
</evidence>
<gene>
    <name evidence="2" type="ORF">MBAV_005836</name>
</gene>
<dbReference type="InterPro" id="IPR019734">
    <property type="entry name" value="TPR_rpt"/>
</dbReference>
<comment type="caution">
    <text evidence="2">The sequence shown here is derived from an EMBL/GenBank/DDBJ whole genome shotgun (WGS) entry which is preliminary data.</text>
</comment>
<feature type="region of interest" description="Disordered" evidence="1">
    <location>
        <begin position="58"/>
        <end position="158"/>
    </location>
</feature>
<reference evidence="2 3" key="1">
    <citation type="submission" date="2015-02" db="EMBL/GenBank/DDBJ databases">
        <title>Single-cell genomics of uncultivated deep-branching MTB reveals a conserved set of magnetosome genes.</title>
        <authorList>
            <person name="Kolinko S."/>
            <person name="Richter M."/>
            <person name="Glockner F.O."/>
            <person name="Brachmann A."/>
            <person name="Schuler D."/>
        </authorList>
    </citation>
    <scope>NUCLEOTIDE SEQUENCE [LARGE SCALE GENOMIC DNA]</scope>
    <source>
        <strain evidence="2">TM-1</strain>
    </source>
</reference>
<proteinExistence type="predicted"/>
<accession>A0A0F3GJA3</accession>
<dbReference type="AlphaFoldDB" id="A0A0F3GJA3"/>